<keyword evidence="2" id="KW-1185">Reference proteome</keyword>
<protein>
    <submittedName>
        <fullName evidence="3">Uncharacterized protein</fullName>
    </submittedName>
</protein>
<evidence type="ECO:0000313" key="2">
    <source>
        <dbReference type="Proteomes" id="UP000046395"/>
    </source>
</evidence>
<proteinExistence type="predicted"/>
<feature type="transmembrane region" description="Helical" evidence="1">
    <location>
        <begin position="34"/>
        <end position="55"/>
    </location>
</feature>
<dbReference type="Proteomes" id="UP000046395">
    <property type="component" value="Unassembled WGS sequence"/>
</dbReference>
<accession>A0A5S6QCK5</accession>
<evidence type="ECO:0000256" key="1">
    <source>
        <dbReference type="SAM" id="Phobius"/>
    </source>
</evidence>
<name>A0A5S6QCK5_TRIMR</name>
<keyword evidence="1" id="KW-0812">Transmembrane</keyword>
<reference evidence="3" key="1">
    <citation type="submission" date="2019-12" db="UniProtKB">
        <authorList>
            <consortium name="WormBaseParasite"/>
        </authorList>
    </citation>
    <scope>IDENTIFICATION</scope>
</reference>
<dbReference type="WBParaSite" id="TMUE_1000004825.1">
    <property type="protein sequence ID" value="TMUE_1000004825.1"/>
    <property type="gene ID" value="WBGene00299115"/>
</dbReference>
<sequence length="113" mass="12769">MNVTVGATNLTSFANETDLEEEVHEQNAIGINDYVVLFYGWIALIPNSLLLYVIIRNKLQKKISYLYVAVGTDGLTQKLPNQDRCVDRVRSFTTEVGPAETLGRTMERLLTFE</sequence>
<keyword evidence="1" id="KW-0472">Membrane</keyword>
<dbReference type="AlphaFoldDB" id="A0A5S6QCK5"/>
<organism evidence="2 3">
    <name type="scientific">Trichuris muris</name>
    <name type="common">Mouse whipworm</name>
    <dbReference type="NCBI Taxonomy" id="70415"/>
    <lineage>
        <taxon>Eukaryota</taxon>
        <taxon>Metazoa</taxon>
        <taxon>Ecdysozoa</taxon>
        <taxon>Nematoda</taxon>
        <taxon>Enoplea</taxon>
        <taxon>Dorylaimia</taxon>
        <taxon>Trichinellida</taxon>
        <taxon>Trichuridae</taxon>
        <taxon>Trichuris</taxon>
    </lineage>
</organism>
<evidence type="ECO:0000313" key="3">
    <source>
        <dbReference type="WBParaSite" id="TMUE_1000004825.1"/>
    </source>
</evidence>
<keyword evidence="1" id="KW-1133">Transmembrane helix</keyword>